<evidence type="ECO:0000313" key="1">
    <source>
        <dbReference type="EMBL" id="RWA12223.1"/>
    </source>
</evidence>
<proteinExistence type="predicted"/>
<name>A0A439DCV5_9PEZI</name>
<accession>A0A439DCV5</accession>
<dbReference type="EMBL" id="RYZI01000057">
    <property type="protein sequence ID" value="RWA12223.1"/>
    <property type="molecule type" value="Genomic_DNA"/>
</dbReference>
<gene>
    <name evidence="1" type="ORF">EKO27_g2893</name>
</gene>
<organism evidence="1 2">
    <name type="scientific">Xylaria grammica</name>
    <dbReference type="NCBI Taxonomy" id="363999"/>
    <lineage>
        <taxon>Eukaryota</taxon>
        <taxon>Fungi</taxon>
        <taxon>Dikarya</taxon>
        <taxon>Ascomycota</taxon>
        <taxon>Pezizomycotina</taxon>
        <taxon>Sordariomycetes</taxon>
        <taxon>Xylariomycetidae</taxon>
        <taxon>Xylariales</taxon>
        <taxon>Xylariaceae</taxon>
        <taxon>Xylaria</taxon>
    </lineage>
</organism>
<dbReference type="Proteomes" id="UP000286045">
    <property type="component" value="Unassembled WGS sequence"/>
</dbReference>
<sequence length="150" mass="16920">MVLFHPQEYRHSEDSPKIKVQLVLTGIAEGLSALIPFEELRDGTLYDSYHIGATTITTTFGAAVPFLMCLEWRGITASGGIFQPDIAKLCGGNGYREEAEKLDDLTPRSQKWVNRWIFKKRVEKGAEDTSTYAPGTRSTLDPFKYSKENW</sequence>
<keyword evidence="2" id="KW-1185">Reference proteome</keyword>
<reference evidence="1 2" key="1">
    <citation type="submission" date="2018-12" db="EMBL/GenBank/DDBJ databases">
        <title>Draft genome sequence of Xylaria grammica IHI A82.</title>
        <authorList>
            <person name="Buettner E."/>
            <person name="Kellner H."/>
        </authorList>
    </citation>
    <scope>NUCLEOTIDE SEQUENCE [LARGE SCALE GENOMIC DNA]</scope>
    <source>
        <strain evidence="1 2">IHI A82</strain>
    </source>
</reference>
<protein>
    <submittedName>
        <fullName evidence="1">Uncharacterized protein</fullName>
    </submittedName>
</protein>
<dbReference type="AlphaFoldDB" id="A0A439DCV5"/>
<comment type="caution">
    <text evidence="1">The sequence shown here is derived from an EMBL/GenBank/DDBJ whole genome shotgun (WGS) entry which is preliminary data.</text>
</comment>
<evidence type="ECO:0000313" key="2">
    <source>
        <dbReference type="Proteomes" id="UP000286045"/>
    </source>
</evidence>